<keyword evidence="8" id="KW-0966">Cell projection</keyword>
<evidence type="ECO:0000256" key="3">
    <source>
        <dbReference type="ARBA" id="ARBA00014376"/>
    </source>
</evidence>
<comment type="function">
    <text evidence="5 6">Structural component of flagellum, the bacterial motility apparatus. Part of the rod structure of flagellar basal body.</text>
</comment>
<dbReference type="Proteomes" id="UP000324065">
    <property type="component" value="Unassembled WGS sequence"/>
</dbReference>
<name>A0A5M6I975_9PROT</name>
<sequence>MDLTNLPFFRLAKTSMDWSAQRQRVLAQNVAQMDTPNYRPSDVAEPNFKRLVEHAERPASVKVAMTDPGHQPGTLPEPDRFRARVDRRSFETTLDDNAVVLEEQTQKMGETKSRYLMASNLFERNLRLLKAAIGRDSG</sequence>
<dbReference type="EMBL" id="VWPJ01000017">
    <property type="protein sequence ID" value="KAA5604507.1"/>
    <property type="molecule type" value="Genomic_DNA"/>
</dbReference>
<protein>
    <recommendedName>
        <fullName evidence="3 6">Flagellar basal body rod protein FlgB</fullName>
    </recommendedName>
</protein>
<dbReference type="RefSeq" id="WP_150063417.1">
    <property type="nucleotide sequence ID" value="NZ_JACHII010000015.1"/>
</dbReference>
<evidence type="ECO:0000256" key="7">
    <source>
        <dbReference type="SAM" id="MobiDB-lite"/>
    </source>
</evidence>
<evidence type="ECO:0000313" key="8">
    <source>
        <dbReference type="EMBL" id="KAA5604507.1"/>
    </source>
</evidence>
<accession>A0A5M6I975</accession>
<gene>
    <name evidence="8" type="ORF">F1188_15855</name>
</gene>
<evidence type="ECO:0000256" key="2">
    <source>
        <dbReference type="ARBA" id="ARBA00009677"/>
    </source>
</evidence>
<evidence type="ECO:0000313" key="9">
    <source>
        <dbReference type="Proteomes" id="UP000324065"/>
    </source>
</evidence>
<proteinExistence type="inferred from homology"/>
<comment type="caution">
    <text evidence="8">The sequence shown here is derived from an EMBL/GenBank/DDBJ whole genome shotgun (WGS) entry which is preliminary data.</text>
</comment>
<dbReference type="GO" id="GO:0030694">
    <property type="term" value="C:bacterial-type flagellum basal body, rod"/>
    <property type="evidence" value="ECO:0007669"/>
    <property type="project" value="InterPro"/>
</dbReference>
<keyword evidence="8" id="KW-0969">Cilium</keyword>
<comment type="subunit">
    <text evidence="6">The basal body constitutes a major portion of the flagellar organelle and consists of a number of rings mounted on a central rod.</text>
</comment>
<feature type="region of interest" description="Disordered" evidence="7">
    <location>
        <begin position="59"/>
        <end position="82"/>
    </location>
</feature>
<organism evidence="8 9">
    <name type="scientific">Roseospira marina</name>
    <dbReference type="NCBI Taxonomy" id="140057"/>
    <lineage>
        <taxon>Bacteria</taxon>
        <taxon>Pseudomonadati</taxon>
        <taxon>Pseudomonadota</taxon>
        <taxon>Alphaproteobacteria</taxon>
        <taxon>Rhodospirillales</taxon>
        <taxon>Rhodospirillaceae</taxon>
        <taxon>Roseospira</taxon>
    </lineage>
</organism>
<dbReference type="OrthoDB" id="9788334at2"/>
<evidence type="ECO:0000256" key="1">
    <source>
        <dbReference type="ARBA" id="ARBA00004117"/>
    </source>
</evidence>
<dbReference type="GO" id="GO:0071973">
    <property type="term" value="P:bacterial-type flagellum-dependent cell motility"/>
    <property type="evidence" value="ECO:0007669"/>
    <property type="project" value="InterPro"/>
</dbReference>
<dbReference type="AlphaFoldDB" id="A0A5M6I975"/>
<evidence type="ECO:0000256" key="4">
    <source>
        <dbReference type="ARBA" id="ARBA00023143"/>
    </source>
</evidence>
<comment type="similarity">
    <text evidence="2 6">Belongs to the flagella basal body rod proteins family.</text>
</comment>
<evidence type="ECO:0000256" key="5">
    <source>
        <dbReference type="ARBA" id="ARBA00024934"/>
    </source>
</evidence>
<keyword evidence="9" id="KW-1185">Reference proteome</keyword>
<dbReference type="InterPro" id="IPR006300">
    <property type="entry name" value="FlgB"/>
</dbReference>
<keyword evidence="8" id="KW-0282">Flagellum</keyword>
<dbReference type="PIRSF" id="PIRSF002889">
    <property type="entry name" value="Rod_FlgB"/>
    <property type="match status" value="1"/>
</dbReference>
<keyword evidence="4 6" id="KW-0975">Bacterial flagellum</keyword>
<reference evidence="8 9" key="1">
    <citation type="submission" date="2019-09" db="EMBL/GenBank/DDBJ databases">
        <title>Genome sequence of Roseospira marina, one of the more divergent members of the non-sulfur purple photosynthetic bacterial family, the Rhodospirillaceae.</title>
        <authorList>
            <person name="Meyer T."/>
            <person name="Kyndt J."/>
        </authorList>
    </citation>
    <scope>NUCLEOTIDE SEQUENCE [LARGE SCALE GENOMIC DNA]</scope>
    <source>
        <strain evidence="8 9">DSM 15113</strain>
    </source>
</reference>
<comment type="subcellular location">
    <subcellularLocation>
        <location evidence="1 6">Bacterial flagellum basal body</location>
    </subcellularLocation>
</comment>
<evidence type="ECO:0000256" key="6">
    <source>
        <dbReference type="PIRNR" id="PIRNR002889"/>
    </source>
</evidence>